<reference evidence="3" key="1">
    <citation type="journal article" date="2019" name="Int. J. Syst. Evol. Microbiol.">
        <title>The Global Catalogue of Microorganisms (GCM) 10K type strain sequencing project: providing services to taxonomists for standard genome sequencing and annotation.</title>
        <authorList>
            <consortium name="The Broad Institute Genomics Platform"/>
            <consortium name="The Broad Institute Genome Sequencing Center for Infectious Disease"/>
            <person name="Wu L."/>
            <person name="Ma J."/>
        </authorList>
    </citation>
    <scope>NUCLEOTIDE SEQUENCE [LARGE SCALE GENOMIC DNA]</scope>
    <source>
        <strain evidence="3">CCM 7491</strain>
    </source>
</reference>
<dbReference type="Proteomes" id="UP001595681">
    <property type="component" value="Unassembled WGS sequence"/>
</dbReference>
<dbReference type="InterPro" id="IPR027417">
    <property type="entry name" value="P-loop_NTPase"/>
</dbReference>
<evidence type="ECO:0000259" key="1">
    <source>
        <dbReference type="Pfam" id="PF13401"/>
    </source>
</evidence>
<gene>
    <name evidence="2" type="ORF">ACFOKF_14375</name>
</gene>
<dbReference type="SUPFAM" id="SSF52540">
    <property type="entry name" value="P-loop containing nucleoside triphosphate hydrolases"/>
    <property type="match status" value="1"/>
</dbReference>
<dbReference type="EMBL" id="JBHRVU010000004">
    <property type="protein sequence ID" value="MFC3442358.1"/>
    <property type="molecule type" value="Genomic_DNA"/>
</dbReference>
<organism evidence="2 3">
    <name type="scientific">Sphingobium rhizovicinum</name>
    <dbReference type="NCBI Taxonomy" id="432308"/>
    <lineage>
        <taxon>Bacteria</taxon>
        <taxon>Pseudomonadati</taxon>
        <taxon>Pseudomonadota</taxon>
        <taxon>Alphaproteobacteria</taxon>
        <taxon>Sphingomonadales</taxon>
        <taxon>Sphingomonadaceae</taxon>
        <taxon>Sphingobium</taxon>
    </lineage>
</organism>
<comment type="caution">
    <text evidence="2">The sequence shown here is derived from an EMBL/GenBank/DDBJ whole genome shotgun (WGS) entry which is preliminary data.</text>
</comment>
<accession>A0ABV7NGP4</accession>
<dbReference type="Pfam" id="PF13401">
    <property type="entry name" value="AAA_22"/>
    <property type="match status" value="1"/>
</dbReference>
<dbReference type="Gene3D" id="3.40.50.300">
    <property type="entry name" value="P-loop containing nucleotide triphosphate hydrolases"/>
    <property type="match status" value="1"/>
</dbReference>
<protein>
    <submittedName>
        <fullName evidence="2">AAA family ATPase</fullName>
    </submittedName>
</protein>
<feature type="domain" description="ORC1/DEAH AAA+ ATPase" evidence="1">
    <location>
        <begin position="43"/>
        <end position="196"/>
    </location>
</feature>
<keyword evidence="3" id="KW-1185">Reference proteome</keyword>
<dbReference type="InterPro" id="IPR025662">
    <property type="entry name" value="Sigma_54_int_dom_ATP-bd_1"/>
</dbReference>
<dbReference type="PROSITE" id="PS00675">
    <property type="entry name" value="SIGMA54_INTERACT_1"/>
    <property type="match status" value="1"/>
</dbReference>
<evidence type="ECO:0000313" key="2">
    <source>
        <dbReference type="EMBL" id="MFC3442358.1"/>
    </source>
</evidence>
<sequence length="342" mass="37998">MSDDEQRKRRIALLGNAFVSRKVEKDIHAALEKVRATRLNAREPGNVVIWGESGVGKTLIIEHYLEKRRTICEEHGSLRQDLIAIELEGATSPVLIAAEMAAQLGLEDLPKGRTASDAGPITAAVKHQMLMQGVEMVIIDEFHHIAPNEGAVTASRVARWVKSLSKKKKRSRQAPFGLREANIPIVMVGTDQVRDLVLKEPELFSITPHFFEVGRYTHDTPSEQLKWQAFLADLDDKLPFDEFSGLSVPELAFKIHQVTYGFLRQVGHLIVEAGRLAIERDLPRITEAELYDSAEAQFVLQQAAQISKNSSMAERKAIPNPFNGGTLAAMRLRGVLDDASVL</sequence>
<evidence type="ECO:0000313" key="3">
    <source>
        <dbReference type="Proteomes" id="UP001595681"/>
    </source>
</evidence>
<dbReference type="RefSeq" id="WP_380796458.1">
    <property type="nucleotide sequence ID" value="NZ_JBHRVU010000004.1"/>
</dbReference>
<proteinExistence type="predicted"/>
<name>A0ABV7NGP4_9SPHN</name>
<dbReference type="InterPro" id="IPR049945">
    <property type="entry name" value="AAA_22"/>
</dbReference>